<dbReference type="Proteomes" id="UP000659904">
    <property type="component" value="Unassembled WGS sequence"/>
</dbReference>
<gene>
    <name evidence="3" type="ORF">Cci01nite_76150</name>
</gene>
<dbReference type="AlphaFoldDB" id="A0A8J3P3N0"/>
<comment type="caution">
    <text evidence="3">The sequence shown here is derived from an EMBL/GenBank/DDBJ whole genome shotgun (WGS) entry which is preliminary data.</text>
</comment>
<accession>A0A8J3P3N0</accession>
<dbReference type="GO" id="GO:0003677">
    <property type="term" value="F:DNA binding"/>
    <property type="evidence" value="ECO:0007669"/>
    <property type="project" value="InterPro"/>
</dbReference>
<keyword evidence="1" id="KW-0233">DNA recombination</keyword>
<name>A0A8J3P3N0_9ACTN</name>
<dbReference type="PANTHER" id="PTHR30349">
    <property type="entry name" value="PHAGE INTEGRASE-RELATED"/>
    <property type="match status" value="1"/>
</dbReference>
<evidence type="ECO:0000313" key="3">
    <source>
        <dbReference type="EMBL" id="GIG02522.1"/>
    </source>
</evidence>
<dbReference type="InterPro" id="IPR013762">
    <property type="entry name" value="Integrase-like_cat_sf"/>
</dbReference>
<keyword evidence="4" id="KW-1185">Reference proteome</keyword>
<protein>
    <submittedName>
        <fullName evidence="3">Integrase</fullName>
    </submittedName>
</protein>
<reference evidence="3 4" key="1">
    <citation type="submission" date="2021-01" db="EMBL/GenBank/DDBJ databases">
        <title>Whole genome shotgun sequence of Catellatospora citrea NBRC 14495.</title>
        <authorList>
            <person name="Komaki H."/>
            <person name="Tamura T."/>
        </authorList>
    </citation>
    <scope>NUCLEOTIDE SEQUENCE [LARGE SCALE GENOMIC DNA]</scope>
    <source>
        <strain evidence="3 4">NBRC 14495</strain>
    </source>
</reference>
<proteinExistence type="predicted"/>
<dbReference type="GO" id="GO:0006310">
    <property type="term" value="P:DNA recombination"/>
    <property type="evidence" value="ECO:0007669"/>
    <property type="project" value="UniProtKB-KW"/>
</dbReference>
<dbReference type="InterPro" id="IPR011010">
    <property type="entry name" value="DNA_brk_join_enz"/>
</dbReference>
<dbReference type="PANTHER" id="PTHR30349:SF64">
    <property type="entry name" value="PROPHAGE INTEGRASE INTD-RELATED"/>
    <property type="match status" value="1"/>
</dbReference>
<feature type="domain" description="Tyr recombinase" evidence="2">
    <location>
        <begin position="259"/>
        <end position="472"/>
    </location>
</feature>
<evidence type="ECO:0000256" key="1">
    <source>
        <dbReference type="ARBA" id="ARBA00023172"/>
    </source>
</evidence>
<dbReference type="InterPro" id="IPR050090">
    <property type="entry name" value="Tyrosine_recombinase_XerCD"/>
</dbReference>
<dbReference type="InterPro" id="IPR002104">
    <property type="entry name" value="Integrase_catalytic"/>
</dbReference>
<sequence length="478" mass="52717">MTNRRTTTSRPERGGWSLSHKVRVWDLRVYEGAKSAGKKPKKTYTVRWTVEGKEHQQTFATRALADAERSKLMGYLREGMAFDIATGLPEVTLREARKRPWLEHACQYVDMKWPAAAPKSRTGMAETLATVMPALLRERAGRPPAEVIRATLYGWAFVAPARTECDPTSEQAAAMEWMMRNCVDIAELDHPDTGAMLVRRALDLLATLLDGSTAAAKTVSRKRAVFYNCLEYAVELGYLTGNPIDRIKWTAPKLAEAVDDRVVVNHQQATALLSAVALLPGVARRLVAMFAVMYYAALRPSEALDLREENIASLPDEGWGELVLTNSSPRTGTAWTDSGRSRERRELKHRARTETRRVPLHPLAVGILRTHIGLFGIAPDGRLFVGPRGGTIGDSTYGDLWQRAREIALTAAEARSPLAGRPYDLRHAAVSTWLNAGVSPAQVAEWAGHSVAVLLRVYAKCISGGEGAARRRVEDSMG</sequence>
<evidence type="ECO:0000313" key="4">
    <source>
        <dbReference type="Proteomes" id="UP000659904"/>
    </source>
</evidence>
<dbReference type="PROSITE" id="PS51898">
    <property type="entry name" value="TYR_RECOMBINASE"/>
    <property type="match status" value="1"/>
</dbReference>
<dbReference type="GO" id="GO:0015074">
    <property type="term" value="P:DNA integration"/>
    <property type="evidence" value="ECO:0007669"/>
    <property type="project" value="InterPro"/>
</dbReference>
<dbReference type="Gene3D" id="1.10.443.10">
    <property type="entry name" value="Intergrase catalytic core"/>
    <property type="match status" value="1"/>
</dbReference>
<evidence type="ECO:0000259" key="2">
    <source>
        <dbReference type="PROSITE" id="PS51898"/>
    </source>
</evidence>
<organism evidence="3 4">
    <name type="scientific">Catellatospora citrea</name>
    <dbReference type="NCBI Taxonomy" id="53366"/>
    <lineage>
        <taxon>Bacteria</taxon>
        <taxon>Bacillati</taxon>
        <taxon>Actinomycetota</taxon>
        <taxon>Actinomycetes</taxon>
        <taxon>Micromonosporales</taxon>
        <taxon>Micromonosporaceae</taxon>
        <taxon>Catellatospora</taxon>
    </lineage>
</organism>
<dbReference type="SUPFAM" id="SSF56349">
    <property type="entry name" value="DNA breaking-rejoining enzymes"/>
    <property type="match status" value="1"/>
</dbReference>
<dbReference type="EMBL" id="BONH01000054">
    <property type="protein sequence ID" value="GIG02522.1"/>
    <property type="molecule type" value="Genomic_DNA"/>
</dbReference>